<name>A0A844HU03_9RHOB</name>
<comment type="caution">
    <text evidence="4">The sequence shown here is derived from an EMBL/GenBank/DDBJ whole genome shotgun (WGS) entry which is preliminary data.</text>
</comment>
<dbReference type="PANTHER" id="PTHR43248:SF2">
    <property type="entry name" value="PROLYL AMINOPEPTIDASE"/>
    <property type="match status" value="1"/>
</dbReference>
<comment type="similarity">
    <text evidence="1">Belongs to the peptidase S33 family.</text>
</comment>
<keyword evidence="2 4" id="KW-0378">Hydrolase</keyword>
<dbReference type="PANTHER" id="PTHR43248">
    <property type="entry name" value="2-SUCCINYL-6-HYDROXY-2,4-CYCLOHEXADIENE-1-CARBOXYLATE SYNTHASE"/>
    <property type="match status" value="1"/>
</dbReference>
<proteinExistence type="inferred from homology"/>
<dbReference type="PRINTS" id="PR00793">
    <property type="entry name" value="PROAMNOPTASE"/>
</dbReference>
<dbReference type="AlphaFoldDB" id="A0A844HU03"/>
<evidence type="ECO:0000313" key="4">
    <source>
        <dbReference type="EMBL" id="MTH61817.1"/>
    </source>
</evidence>
<evidence type="ECO:0000313" key="5">
    <source>
        <dbReference type="Proteomes" id="UP000449846"/>
    </source>
</evidence>
<evidence type="ECO:0000256" key="2">
    <source>
        <dbReference type="ARBA" id="ARBA00022801"/>
    </source>
</evidence>
<dbReference type="EMBL" id="WMIG01000020">
    <property type="protein sequence ID" value="MTH61817.1"/>
    <property type="molecule type" value="Genomic_DNA"/>
</dbReference>
<reference evidence="4 5" key="1">
    <citation type="submission" date="2019-11" db="EMBL/GenBank/DDBJ databases">
        <authorList>
            <person name="Dong K."/>
        </authorList>
    </citation>
    <scope>NUCLEOTIDE SEQUENCE [LARGE SCALE GENOMIC DNA]</scope>
    <source>
        <strain evidence="4 5">NBRC 112902</strain>
    </source>
</reference>
<evidence type="ECO:0000256" key="1">
    <source>
        <dbReference type="ARBA" id="ARBA00010088"/>
    </source>
</evidence>
<dbReference type="InterPro" id="IPR051601">
    <property type="entry name" value="Serine_prot/Carboxylest_S33"/>
</dbReference>
<dbReference type="GO" id="GO:0008233">
    <property type="term" value="F:peptidase activity"/>
    <property type="evidence" value="ECO:0007669"/>
    <property type="project" value="InterPro"/>
</dbReference>
<dbReference type="Pfam" id="PF00561">
    <property type="entry name" value="Abhydrolase_1"/>
    <property type="match status" value="1"/>
</dbReference>
<accession>A0A844HU03</accession>
<dbReference type="InterPro" id="IPR000073">
    <property type="entry name" value="AB_hydrolase_1"/>
</dbReference>
<dbReference type="Gene3D" id="3.40.50.1820">
    <property type="entry name" value="alpha/beta hydrolase"/>
    <property type="match status" value="1"/>
</dbReference>
<evidence type="ECO:0000259" key="3">
    <source>
        <dbReference type="Pfam" id="PF00561"/>
    </source>
</evidence>
<dbReference type="InterPro" id="IPR002410">
    <property type="entry name" value="Peptidase_S33"/>
</dbReference>
<protein>
    <submittedName>
        <fullName evidence="4">Alpha/beta fold hydrolase</fullName>
    </submittedName>
</protein>
<dbReference type="InterPro" id="IPR029058">
    <property type="entry name" value="AB_hydrolase_fold"/>
</dbReference>
<organism evidence="4 5">
    <name type="scientific">Paracoccus litorisediminis</name>
    <dbReference type="NCBI Taxonomy" id="2006130"/>
    <lineage>
        <taxon>Bacteria</taxon>
        <taxon>Pseudomonadati</taxon>
        <taxon>Pseudomonadota</taxon>
        <taxon>Alphaproteobacteria</taxon>
        <taxon>Rhodobacterales</taxon>
        <taxon>Paracoccaceae</taxon>
        <taxon>Paracoccus</taxon>
    </lineage>
</organism>
<feature type="domain" description="AB hydrolase-1" evidence="3">
    <location>
        <begin position="49"/>
        <end position="404"/>
    </location>
</feature>
<dbReference type="SUPFAM" id="SSF53474">
    <property type="entry name" value="alpha/beta-Hydrolases"/>
    <property type="match status" value="1"/>
</dbReference>
<dbReference type="Proteomes" id="UP000449846">
    <property type="component" value="Unassembled WGS sequence"/>
</dbReference>
<dbReference type="OrthoDB" id="9796770at2"/>
<sequence length="431" mass="48194">MTDMNDYKIPGAIIRDHSVTVPLDWSKPDGPTIKVFAREIAAPDGRERPLLVYLQGGPGGKAPRPGGGGPGWLSVALKRFRVLMLDQRGTGRSTPVQGRAFAAMSAEQGAHYLSCLRADSIVRDAEHLRKALFGGQKWYTLGQSYGGFLTLTYLSLAPQALLGCYVTGGMAGIRASADDIYRRTYPRVADKNRQYFQRYPQDQAVLDQIADMLTDQDIRLPDGDRLSVRRLQYLGMDLGMSDGFESLHWLLDEAIADDGQLSDSFLGRMRDTTSFDQNPLFAAIHEAIYAQHGQPTDWAAERVLAEFPEFDAANRPLLFTGEMIYPWMFDEIRALRPFAPAAHALARMPMEDALYDLDRLAANDVPVTAAVYTDDMYVDLDLSLQTARSLGNVRMWLTNEFEHNGLRASTRVLERLFDMEDGLDGFNCYSR</sequence>
<dbReference type="GO" id="GO:0006508">
    <property type="term" value="P:proteolysis"/>
    <property type="evidence" value="ECO:0007669"/>
    <property type="project" value="InterPro"/>
</dbReference>
<gene>
    <name evidence="4" type="ORF">GL300_21680</name>
</gene>
<keyword evidence="5" id="KW-1185">Reference proteome</keyword>